<protein>
    <recommendedName>
        <fullName evidence="2">G-patch domain-containing protein</fullName>
    </recommendedName>
</protein>
<dbReference type="Proteomes" id="UP000004994">
    <property type="component" value="Chromosome 1"/>
</dbReference>
<feature type="domain" description="G-patch" evidence="2">
    <location>
        <begin position="152"/>
        <end position="191"/>
    </location>
</feature>
<sequence length="287" mass="31910">MVEAGDVWDWEKSIWAVETEEAMSTTSQAPLILQGLAPFEVEVAAPRPPFTVYKASSQYNGNSSKSKAPVVELEDQGIWKKVKPKEYSVIEQLSKTPSQISILELLQSSETHQNSLLKIFGEAYGPSNITHGEVSQMVGQLQPWFSQKIIDMMAWFGFELGKGLGAELQGIVEPIQPIRHSTTFGLGYKYSTEEWIDWKPPRDGYYYPLKKPIPPLYQSFRSAGFMGGSIDEISDDLKGLWLTKEEGKVCNVVINEEEKGGPSGSKEAKISVSNWTSTPSKPRRASG</sequence>
<dbReference type="GO" id="GO:0003676">
    <property type="term" value="F:nucleic acid binding"/>
    <property type="evidence" value="ECO:0007669"/>
    <property type="project" value="InterPro"/>
</dbReference>
<feature type="region of interest" description="Disordered" evidence="1">
    <location>
        <begin position="256"/>
        <end position="287"/>
    </location>
</feature>
<dbReference type="AlphaFoldDB" id="A0A3Q7EGF5"/>
<dbReference type="InterPro" id="IPR000467">
    <property type="entry name" value="G_patch_dom"/>
</dbReference>
<dbReference type="Pfam" id="PF01585">
    <property type="entry name" value="G-patch"/>
    <property type="match status" value="1"/>
</dbReference>
<dbReference type="PROSITE" id="PS50174">
    <property type="entry name" value="G_PATCH"/>
    <property type="match status" value="1"/>
</dbReference>
<dbReference type="InParanoid" id="A0A3Q7EGF5"/>
<evidence type="ECO:0000256" key="1">
    <source>
        <dbReference type="SAM" id="MobiDB-lite"/>
    </source>
</evidence>
<feature type="compositionally biased region" description="Polar residues" evidence="1">
    <location>
        <begin position="271"/>
        <end position="280"/>
    </location>
</feature>
<name>A0A3Q7EGF5_SOLLC</name>
<proteinExistence type="predicted"/>
<organism evidence="3">
    <name type="scientific">Solanum lycopersicum</name>
    <name type="common">Tomato</name>
    <name type="synonym">Lycopersicon esculentum</name>
    <dbReference type="NCBI Taxonomy" id="4081"/>
    <lineage>
        <taxon>Eukaryota</taxon>
        <taxon>Viridiplantae</taxon>
        <taxon>Streptophyta</taxon>
        <taxon>Embryophyta</taxon>
        <taxon>Tracheophyta</taxon>
        <taxon>Spermatophyta</taxon>
        <taxon>Magnoliopsida</taxon>
        <taxon>eudicotyledons</taxon>
        <taxon>Gunneridae</taxon>
        <taxon>Pentapetalae</taxon>
        <taxon>asterids</taxon>
        <taxon>lamiids</taxon>
        <taxon>Solanales</taxon>
        <taxon>Solanaceae</taxon>
        <taxon>Solanoideae</taxon>
        <taxon>Solaneae</taxon>
        <taxon>Solanum</taxon>
        <taxon>Solanum subgen. Lycopersicon</taxon>
    </lineage>
</organism>
<reference evidence="3" key="1">
    <citation type="journal article" date="2012" name="Nature">
        <title>The tomato genome sequence provides insights into fleshy fruit evolution.</title>
        <authorList>
            <consortium name="Tomato Genome Consortium"/>
        </authorList>
    </citation>
    <scope>NUCLEOTIDE SEQUENCE [LARGE SCALE GENOMIC DNA]</scope>
    <source>
        <strain evidence="3">cv. Heinz 1706</strain>
    </source>
</reference>
<dbReference type="EnsemblPlants" id="Solyc01g067425.1.1">
    <property type="protein sequence ID" value="Solyc01g067425.1.1"/>
    <property type="gene ID" value="Solyc01g067425.1"/>
</dbReference>
<evidence type="ECO:0000313" key="4">
    <source>
        <dbReference type="Proteomes" id="UP000004994"/>
    </source>
</evidence>
<keyword evidence="4" id="KW-1185">Reference proteome</keyword>
<accession>A0A3Q7EGF5</accession>
<evidence type="ECO:0000259" key="2">
    <source>
        <dbReference type="PROSITE" id="PS50174"/>
    </source>
</evidence>
<dbReference type="PANTHER" id="PTHR32108:SF10">
    <property type="entry name" value="G-PATCH DOMAIN-CONTAINING PROTEIN"/>
    <property type="match status" value="1"/>
</dbReference>
<evidence type="ECO:0000313" key="3">
    <source>
        <dbReference type="EnsemblPlants" id="Solyc01g067425.1.1"/>
    </source>
</evidence>
<dbReference type="Gramene" id="Solyc01g067425.1.1">
    <property type="protein sequence ID" value="Solyc01g067425.1.1"/>
    <property type="gene ID" value="Solyc01g067425.1"/>
</dbReference>
<dbReference type="PANTHER" id="PTHR32108">
    <property type="entry name" value="DNA-DIRECTED RNA POLYMERASE SUBUNIT ALPHA"/>
    <property type="match status" value="1"/>
</dbReference>
<reference evidence="3" key="2">
    <citation type="submission" date="2019-01" db="UniProtKB">
        <authorList>
            <consortium name="EnsemblPlants"/>
        </authorList>
    </citation>
    <scope>IDENTIFICATION</scope>
    <source>
        <strain evidence="3">cv. Heinz 1706</strain>
    </source>
</reference>